<evidence type="ECO:0000313" key="3">
    <source>
        <dbReference type="EMBL" id="OCT97698.1"/>
    </source>
</evidence>
<evidence type="ECO:0000256" key="1">
    <source>
        <dbReference type="ARBA" id="ARBA00022737"/>
    </source>
</evidence>
<dbReference type="InterPro" id="IPR042401">
    <property type="entry name" value="SPMAP2-like"/>
</dbReference>
<sequence>MTQWLLSRESSSCHGNISVSFLATGVVEERRGSSVRQRRRDRIKRRRESGGLCCLFFPFTMSLASYSASRKNHLDSLARPKVNFNKQQDRPSVYWVDKIPSVSTCGTSQRQEDLAKPKKVITINEDRPSPIWPVSSSALSAVPSGRVQNLAQPKKTSQEWKEDRPAYSTVSEGAKKASASPRTTQLAKPKHRATCSLPGTPNSHQESGKESARSIKSAPTARTEALAVPKVEHPEYQHDLSVVRPVPSSALHTQATDRVCQLAKPSPRKIVSDVHDPYRISPAAKHAEASPRIQELCTPPARRQRAKKM</sequence>
<dbReference type="PANTHER" id="PTHR15901">
    <property type="entry name" value="TESTICULAR HAPLOID EXPRESSED GENE PROTEIN"/>
    <property type="match status" value="1"/>
</dbReference>
<protein>
    <submittedName>
        <fullName evidence="3">Uncharacterized protein</fullName>
    </submittedName>
</protein>
<evidence type="ECO:0000256" key="2">
    <source>
        <dbReference type="SAM" id="MobiDB-lite"/>
    </source>
</evidence>
<dbReference type="GO" id="GO:0007283">
    <property type="term" value="P:spermatogenesis"/>
    <property type="evidence" value="ECO:0007669"/>
    <property type="project" value="TreeGrafter"/>
</dbReference>
<dbReference type="SMART" id="SM00705">
    <property type="entry name" value="THEG"/>
    <property type="match status" value="6"/>
</dbReference>
<dbReference type="KEGG" id="xla:108706894"/>
<dbReference type="OMA" id="YWVDKIP"/>
<feature type="compositionally biased region" description="Basic and acidic residues" evidence="2">
    <location>
        <begin position="156"/>
        <end position="165"/>
    </location>
</feature>
<keyword evidence="1" id="KW-0677">Repeat</keyword>
<dbReference type="Proteomes" id="UP000694892">
    <property type="component" value="Chromosome 1S"/>
</dbReference>
<reference evidence="4" key="1">
    <citation type="journal article" date="2016" name="Nature">
        <title>Genome evolution in the allotetraploid frog Xenopus laevis.</title>
        <authorList>
            <person name="Session A.M."/>
            <person name="Uno Y."/>
            <person name="Kwon T."/>
            <person name="Chapman J.A."/>
            <person name="Toyoda A."/>
            <person name="Takahashi S."/>
            <person name="Fukui A."/>
            <person name="Hikosaka A."/>
            <person name="Suzuki A."/>
            <person name="Kondo M."/>
            <person name="van Heeringen S.J."/>
            <person name="Quigley I."/>
            <person name="Heinz S."/>
            <person name="Ogino H."/>
            <person name="Ochi H."/>
            <person name="Hellsten U."/>
            <person name="Lyons J.B."/>
            <person name="Simakov O."/>
            <person name="Putnam N."/>
            <person name="Stites J."/>
            <person name="Kuroki Y."/>
            <person name="Tanaka T."/>
            <person name="Michiue T."/>
            <person name="Watanabe M."/>
            <person name="Bogdanovic O."/>
            <person name="Lister R."/>
            <person name="Georgiou G."/>
            <person name="Paranjpe S.S."/>
            <person name="van Kruijsbergen I."/>
            <person name="Shu S."/>
            <person name="Carlson J."/>
            <person name="Kinoshita T."/>
            <person name="Ohta Y."/>
            <person name="Mawaribuchi S."/>
            <person name="Jenkins J."/>
            <person name="Grimwood J."/>
            <person name="Schmutz J."/>
            <person name="Mitros T."/>
            <person name="Mozaffari S.V."/>
            <person name="Suzuki Y."/>
            <person name="Haramoto Y."/>
            <person name="Yamamoto T.S."/>
            <person name="Takagi C."/>
            <person name="Heald R."/>
            <person name="Miller K."/>
            <person name="Haudenschild C."/>
            <person name="Kitzman J."/>
            <person name="Nakayama T."/>
            <person name="Izutsu Y."/>
            <person name="Robert J."/>
            <person name="Fortriede J."/>
            <person name="Burns K."/>
            <person name="Lotay V."/>
            <person name="Karimi K."/>
            <person name="Yasuoka Y."/>
            <person name="Dichmann D.S."/>
            <person name="Flajnik M.F."/>
            <person name="Houston D.W."/>
            <person name="Shendure J."/>
            <person name="DuPasquier L."/>
            <person name="Vize P.D."/>
            <person name="Zorn A.M."/>
            <person name="Ito M."/>
            <person name="Marcotte E.M."/>
            <person name="Wallingford J.B."/>
            <person name="Ito Y."/>
            <person name="Asashima M."/>
            <person name="Ueno N."/>
            <person name="Matsuda Y."/>
            <person name="Veenstra G.J."/>
            <person name="Fujiyama A."/>
            <person name="Harland R.M."/>
            <person name="Taira M."/>
            <person name="Rokhsar D.S."/>
        </authorList>
    </citation>
    <scope>NUCLEOTIDE SEQUENCE [LARGE SCALE GENOMIC DNA]</scope>
    <source>
        <strain evidence="4">J</strain>
    </source>
</reference>
<dbReference type="EMBL" id="CM004467">
    <property type="protein sequence ID" value="OCT97698.1"/>
    <property type="molecule type" value="Genomic_DNA"/>
</dbReference>
<organism evidence="3 4">
    <name type="scientific">Xenopus laevis</name>
    <name type="common">African clawed frog</name>
    <dbReference type="NCBI Taxonomy" id="8355"/>
    <lineage>
        <taxon>Eukaryota</taxon>
        <taxon>Metazoa</taxon>
        <taxon>Chordata</taxon>
        <taxon>Craniata</taxon>
        <taxon>Vertebrata</taxon>
        <taxon>Euteleostomi</taxon>
        <taxon>Amphibia</taxon>
        <taxon>Batrachia</taxon>
        <taxon>Anura</taxon>
        <taxon>Pipoidea</taxon>
        <taxon>Pipidae</taxon>
        <taxon>Xenopodinae</taxon>
        <taxon>Xenopus</taxon>
        <taxon>Xenopus</taxon>
    </lineage>
</organism>
<dbReference type="InterPro" id="IPR006623">
    <property type="entry name" value="THEG"/>
</dbReference>
<dbReference type="OrthoDB" id="25466at2759"/>
<dbReference type="Pfam" id="PF14912">
    <property type="entry name" value="THEG"/>
    <property type="match status" value="3"/>
</dbReference>
<dbReference type="AlphaFoldDB" id="A0A974I173"/>
<feature type="region of interest" description="Disordered" evidence="2">
    <location>
        <begin position="146"/>
        <end position="222"/>
    </location>
</feature>
<name>A0A974I173_XENLA</name>
<evidence type="ECO:0000313" key="4">
    <source>
        <dbReference type="Proteomes" id="UP000694892"/>
    </source>
</evidence>
<gene>
    <name evidence="3" type="ORF">XELAEV_18009927mg</name>
</gene>
<dbReference type="PANTHER" id="PTHR15901:SF16">
    <property type="entry name" value="TESTICULAR HAPLOID EXPRESSED GENE PROTEIN"/>
    <property type="match status" value="1"/>
</dbReference>
<accession>A0A974I173</accession>
<dbReference type="RefSeq" id="XP_018099176.2">
    <property type="nucleotide sequence ID" value="XM_018243687.2"/>
</dbReference>
<proteinExistence type="predicted"/>
<feature type="compositionally biased region" description="Polar residues" evidence="2">
    <location>
        <begin position="146"/>
        <end position="155"/>
    </location>
</feature>
<feature type="region of interest" description="Disordered" evidence="2">
    <location>
        <begin position="282"/>
        <end position="309"/>
    </location>
</feature>